<evidence type="ECO:0000313" key="2">
    <source>
        <dbReference type="Proteomes" id="UP000437736"/>
    </source>
</evidence>
<feature type="non-terminal residue" evidence="1">
    <location>
        <position position="125"/>
    </location>
</feature>
<evidence type="ECO:0000313" key="1">
    <source>
        <dbReference type="EMBL" id="MST33483.1"/>
    </source>
</evidence>
<protein>
    <submittedName>
        <fullName evidence="1">Nitroreductase family deazaflavin-dependent oxidoreductase</fullName>
    </submittedName>
</protein>
<dbReference type="Proteomes" id="UP000437736">
    <property type="component" value="Unassembled WGS sequence"/>
</dbReference>
<comment type="caution">
    <text evidence="1">The sequence shown here is derived from an EMBL/GenBank/DDBJ whole genome shotgun (WGS) entry which is preliminary data.</text>
</comment>
<dbReference type="NCBIfam" id="TIGR00026">
    <property type="entry name" value="hi_GC_TIGR00026"/>
    <property type="match status" value="1"/>
</dbReference>
<keyword evidence="2" id="KW-1185">Reference proteome</keyword>
<organism evidence="1 2">
    <name type="scientific">Acidiferrimicrobium australe</name>
    <dbReference type="NCBI Taxonomy" id="2664430"/>
    <lineage>
        <taxon>Bacteria</taxon>
        <taxon>Bacillati</taxon>
        <taxon>Actinomycetota</taxon>
        <taxon>Acidimicrobiia</taxon>
        <taxon>Acidimicrobiales</taxon>
        <taxon>Acidimicrobiaceae</taxon>
        <taxon>Acidiferrimicrobium</taxon>
    </lineage>
</organism>
<dbReference type="Gene3D" id="2.30.110.10">
    <property type="entry name" value="Electron Transport, Fmn-binding Protein, Chain A"/>
    <property type="match status" value="1"/>
</dbReference>
<dbReference type="Pfam" id="PF04075">
    <property type="entry name" value="F420H2_quin_red"/>
    <property type="match status" value="1"/>
</dbReference>
<accession>A0ABW9QUX0</accession>
<reference evidence="1 2" key="1">
    <citation type="submission" date="2019-11" db="EMBL/GenBank/DDBJ databases">
        <title>Acidiferrimicrobium australis gen. nov., sp. nov., an acidophilic and obligately heterotrophic, member of the Actinobacteria that catalyses dissimilatory oxido- reduction of iron isolated from metal-rich acidic water in Chile.</title>
        <authorList>
            <person name="Gonzalez D."/>
            <person name="Huber K."/>
            <person name="Hedrich S."/>
            <person name="Rojas-Villalobos C."/>
            <person name="Quatrini R."/>
            <person name="Dinamarca M.A."/>
            <person name="Schwarz A."/>
            <person name="Canales C."/>
            <person name="Nancucheo I."/>
        </authorList>
    </citation>
    <scope>NUCLEOTIDE SEQUENCE [LARGE SCALE GENOMIC DNA]</scope>
    <source>
        <strain evidence="1 2">USS-CCA1</strain>
    </source>
</reference>
<dbReference type="InterPro" id="IPR004378">
    <property type="entry name" value="F420H2_quin_Rdtase"/>
</dbReference>
<proteinExistence type="predicted"/>
<gene>
    <name evidence="1" type="ORF">GHK86_12225</name>
</gene>
<name>A0ABW9QUX0_9ACTN</name>
<dbReference type="InterPro" id="IPR012349">
    <property type="entry name" value="Split_barrel_FMN-bd"/>
</dbReference>
<dbReference type="EMBL" id="WJHE01000611">
    <property type="protein sequence ID" value="MST33483.1"/>
    <property type="molecule type" value="Genomic_DNA"/>
</dbReference>
<sequence>MTAAPVPRYRRPGRATRLANRLVALLTRAGISVLGSRVLETRGRRSGLPRRTPVNLLTLDGAPYLVSPRGETDWVRNVRAAGGSLVLLLGRRRTAYTATELAGDDRLPLLRAYLRRWSFEVGAFF</sequence>